<dbReference type="GO" id="GO:0016740">
    <property type="term" value="F:transferase activity"/>
    <property type="evidence" value="ECO:0007669"/>
    <property type="project" value="UniProtKB-KW"/>
</dbReference>
<evidence type="ECO:0000259" key="2">
    <source>
        <dbReference type="PROSITE" id="PS51371"/>
    </source>
</evidence>
<protein>
    <submittedName>
        <fullName evidence="3">Nucleotidyl transferase</fullName>
    </submittedName>
</protein>
<dbReference type="InterPro" id="IPR050486">
    <property type="entry name" value="Mannose-1P_guanyltransferase"/>
</dbReference>
<gene>
    <name evidence="3" type="ORF">DQQ10_10355</name>
</gene>
<dbReference type="OrthoDB" id="9813880at2"/>
<dbReference type="RefSeq" id="WP_112746788.1">
    <property type="nucleotide sequence ID" value="NZ_QMFY01000004.1"/>
</dbReference>
<dbReference type="CDD" id="cd06426">
    <property type="entry name" value="NTP_transferase_like_2"/>
    <property type="match status" value="1"/>
</dbReference>
<dbReference type="SUPFAM" id="SSF53448">
    <property type="entry name" value="Nucleotide-diphospho-sugar transferases"/>
    <property type="match status" value="1"/>
</dbReference>
<accession>A0A364Y3L1</accession>
<dbReference type="AlphaFoldDB" id="A0A364Y3L1"/>
<dbReference type="Pfam" id="PF00483">
    <property type="entry name" value="NTP_transferase"/>
    <property type="match status" value="1"/>
</dbReference>
<dbReference type="SMART" id="SM00116">
    <property type="entry name" value="CBS"/>
    <property type="match status" value="2"/>
</dbReference>
<proteinExistence type="predicted"/>
<dbReference type="PANTHER" id="PTHR22572">
    <property type="entry name" value="SUGAR-1-PHOSPHATE GUANYL TRANSFERASE"/>
    <property type="match status" value="1"/>
</dbReference>
<evidence type="ECO:0000313" key="3">
    <source>
        <dbReference type="EMBL" id="RAW01302.1"/>
    </source>
</evidence>
<dbReference type="Gene3D" id="3.10.580.10">
    <property type="entry name" value="CBS-domain"/>
    <property type="match status" value="1"/>
</dbReference>
<feature type="domain" description="CBS" evidence="2">
    <location>
        <begin position="62"/>
        <end position="118"/>
    </location>
</feature>
<keyword evidence="1" id="KW-0129">CBS domain</keyword>
<dbReference type="EMBL" id="QMFY01000004">
    <property type="protein sequence ID" value="RAW01302.1"/>
    <property type="molecule type" value="Genomic_DNA"/>
</dbReference>
<evidence type="ECO:0000313" key="4">
    <source>
        <dbReference type="Proteomes" id="UP000251889"/>
    </source>
</evidence>
<keyword evidence="3" id="KW-0808">Transferase</keyword>
<sequence>MFTTKLVLDESTTVNSAIELLDKSGIGILPVVDKENNLIGIITDGDVRRALLANKLDLQSIINRNPKKVTTGISKAETLELLKQKHLRHMPVVDGSGKLIDIICLENLVSAPKSNVVIIMAGGLGSRLGNLTQETPKPMLLVSGKPILERIVENLKAQGFSKFIFCLNYKSEVIQEYFKDGARLGVNIHYTIEEKRMGTAGALSLIDRHLLTEPFLVLNADVITNIDLDEVLKFHQTSSSIATMCVKQQSYEIPFACVEFGEQMDLLSLVEKPNVNNYINAGIYVLDPEAIDFVPSNEFYDMPSLFLEILKRRRTTKVFKFDDYWIDIGRPVDYNKANTEVS</sequence>
<reference evidence="3 4" key="1">
    <citation type="submission" date="2018-06" db="EMBL/GenBank/DDBJ databases">
        <title>Chryseolinea flavus sp. nov., a member of the phylum Bacteroidetes isolated from soil.</title>
        <authorList>
            <person name="Li Y."/>
            <person name="Wang J."/>
        </authorList>
    </citation>
    <scope>NUCLEOTIDE SEQUENCE [LARGE SCALE GENOMIC DNA]</scope>
    <source>
        <strain evidence="3 4">SDU1-6</strain>
    </source>
</reference>
<dbReference type="SUPFAM" id="SSF54631">
    <property type="entry name" value="CBS-domain pair"/>
    <property type="match status" value="1"/>
</dbReference>
<dbReference type="InterPro" id="IPR005835">
    <property type="entry name" value="NTP_transferase_dom"/>
</dbReference>
<dbReference type="InterPro" id="IPR000644">
    <property type="entry name" value="CBS_dom"/>
</dbReference>
<dbReference type="PROSITE" id="PS51371">
    <property type="entry name" value="CBS"/>
    <property type="match status" value="2"/>
</dbReference>
<dbReference type="InterPro" id="IPR046342">
    <property type="entry name" value="CBS_dom_sf"/>
</dbReference>
<name>A0A364Y3L1_9BACT</name>
<evidence type="ECO:0000256" key="1">
    <source>
        <dbReference type="PROSITE-ProRule" id="PRU00703"/>
    </source>
</evidence>
<dbReference type="InterPro" id="IPR029044">
    <property type="entry name" value="Nucleotide-diphossugar_trans"/>
</dbReference>
<dbReference type="Proteomes" id="UP000251889">
    <property type="component" value="Unassembled WGS sequence"/>
</dbReference>
<feature type="domain" description="CBS" evidence="2">
    <location>
        <begin position="1"/>
        <end position="58"/>
    </location>
</feature>
<dbReference type="Gene3D" id="3.90.550.10">
    <property type="entry name" value="Spore Coat Polysaccharide Biosynthesis Protein SpsA, Chain A"/>
    <property type="match status" value="1"/>
</dbReference>
<keyword evidence="4" id="KW-1185">Reference proteome</keyword>
<comment type="caution">
    <text evidence="3">The sequence shown here is derived from an EMBL/GenBank/DDBJ whole genome shotgun (WGS) entry which is preliminary data.</text>
</comment>
<organism evidence="3 4">
    <name type="scientific">Pseudochryseolinea flava</name>
    <dbReference type="NCBI Taxonomy" id="2059302"/>
    <lineage>
        <taxon>Bacteria</taxon>
        <taxon>Pseudomonadati</taxon>
        <taxon>Bacteroidota</taxon>
        <taxon>Cytophagia</taxon>
        <taxon>Cytophagales</taxon>
        <taxon>Fulvivirgaceae</taxon>
        <taxon>Pseudochryseolinea</taxon>
    </lineage>
</organism>
<dbReference type="Pfam" id="PF00571">
    <property type="entry name" value="CBS"/>
    <property type="match status" value="2"/>
</dbReference>